<feature type="compositionally biased region" description="Low complexity" evidence="1">
    <location>
        <begin position="48"/>
        <end position="63"/>
    </location>
</feature>
<feature type="region of interest" description="Disordered" evidence="1">
    <location>
        <begin position="1"/>
        <end position="110"/>
    </location>
</feature>
<reference evidence="2" key="1">
    <citation type="submission" date="2018-04" db="EMBL/GenBank/DDBJ databases">
        <title>Transcriptome assembly of Sipha flava.</title>
        <authorList>
            <person name="Scully E.D."/>
            <person name="Geib S.M."/>
            <person name="Palmer N.A."/>
            <person name="Koch K."/>
            <person name="Bradshaw J."/>
            <person name="Heng-Moss T."/>
            <person name="Sarath G."/>
        </authorList>
    </citation>
    <scope>NUCLEOTIDE SEQUENCE</scope>
</reference>
<organism evidence="2">
    <name type="scientific">Sipha flava</name>
    <name type="common">yellow sugarcane aphid</name>
    <dbReference type="NCBI Taxonomy" id="143950"/>
    <lineage>
        <taxon>Eukaryota</taxon>
        <taxon>Metazoa</taxon>
        <taxon>Ecdysozoa</taxon>
        <taxon>Arthropoda</taxon>
        <taxon>Hexapoda</taxon>
        <taxon>Insecta</taxon>
        <taxon>Pterygota</taxon>
        <taxon>Neoptera</taxon>
        <taxon>Paraneoptera</taxon>
        <taxon>Hemiptera</taxon>
        <taxon>Sternorrhyncha</taxon>
        <taxon>Aphidomorpha</taxon>
        <taxon>Aphidoidea</taxon>
        <taxon>Aphididae</taxon>
        <taxon>Sipha</taxon>
    </lineage>
</organism>
<proteinExistence type="predicted"/>
<dbReference type="AlphaFoldDB" id="A0A2S2QVT9"/>
<sequence length="165" mass="18804">MKDDWKPQPRPTRQLRPVSERQTQQQRRKPAPDTQPRPKLSTGNSCVQPPTQQPRTQPQSLQPHPQPPVPQPRLRPPTTATSGPGIWFPHPRQQPENPVGTIARDGAQTTGKDARLSHLPAFVSHEPIEVRDDDIRNINKRTNNQKYFLALSTEIYILEMCVLIL</sequence>
<accession>A0A2S2QVT9</accession>
<evidence type="ECO:0000256" key="1">
    <source>
        <dbReference type="SAM" id="MobiDB-lite"/>
    </source>
</evidence>
<name>A0A2S2QVT9_9HEMI</name>
<protein>
    <submittedName>
        <fullName evidence="2">Uncharacterized protein</fullName>
    </submittedName>
</protein>
<dbReference type="EMBL" id="GGMS01012570">
    <property type="protein sequence ID" value="MBY81773.1"/>
    <property type="molecule type" value="Transcribed_RNA"/>
</dbReference>
<dbReference type="OrthoDB" id="6640276at2759"/>
<feature type="compositionally biased region" description="Pro residues" evidence="1">
    <location>
        <begin position="64"/>
        <end position="75"/>
    </location>
</feature>
<evidence type="ECO:0000313" key="2">
    <source>
        <dbReference type="EMBL" id="MBY81773.1"/>
    </source>
</evidence>
<gene>
    <name evidence="2" type="ORF">g.3961</name>
</gene>